<evidence type="ECO:0000313" key="1">
    <source>
        <dbReference type="EMBL" id="JAD61736.1"/>
    </source>
</evidence>
<reference evidence="1" key="2">
    <citation type="journal article" date="2015" name="Data Brief">
        <title>Shoot transcriptome of the giant reed, Arundo donax.</title>
        <authorList>
            <person name="Barrero R.A."/>
            <person name="Guerrero F.D."/>
            <person name="Moolhuijzen P."/>
            <person name="Goolsby J.A."/>
            <person name="Tidwell J."/>
            <person name="Bellgard S.E."/>
            <person name="Bellgard M.I."/>
        </authorList>
    </citation>
    <scope>NUCLEOTIDE SEQUENCE</scope>
    <source>
        <tissue evidence="1">Shoot tissue taken approximately 20 cm above the soil surface</tissue>
    </source>
</reference>
<name>A0A0A9BEG7_ARUDO</name>
<sequence>MPLENCRNSISLKLTKQRRAPNTIFSEECLYLPV</sequence>
<reference evidence="1" key="1">
    <citation type="submission" date="2014-09" db="EMBL/GenBank/DDBJ databases">
        <authorList>
            <person name="Magalhaes I.L.F."/>
            <person name="Oliveira U."/>
            <person name="Santos F.R."/>
            <person name="Vidigal T.H.D.A."/>
            <person name="Brescovit A.D."/>
            <person name="Santos A.J."/>
        </authorList>
    </citation>
    <scope>NUCLEOTIDE SEQUENCE</scope>
    <source>
        <tissue evidence="1">Shoot tissue taken approximately 20 cm above the soil surface</tissue>
    </source>
</reference>
<proteinExistence type="predicted"/>
<protein>
    <submittedName>
        <fullName evidence="1">Uncharacterized protein</fullName>
    </submittedName>
</protein>
<dbReference type="AlphaFoldDB" id="A0A0A9BEG7"/>
<accession>A0A0A9BEG7</accession>
<dbReference type="EMBL" id="GBRH01236159">
    <property type="protein sequence ID" value="JAD61736.1"/>
    <property type="molecule type" value="Transcribed_RNA"/>
</dbReference>
<organism evidence="1">
    <name type="scientific">Arundo donax</name>
    <name type="common">Giant reed</name>
    <name type="synonym">Donax arundinaceus</name>
    <dbReference type="NCBI Taxonomy" id="35708"/>
    <lineage>
        <taxon>Eukaryota</taxon>
        <taxon>Viridiplantae</taxon>
        <taxon>Streptophyta</taxon>
        <taxon>Embryophyta</taxon>
        <taxon>Tracheophyta</taxon>
        <taxon>Spermatophyta</taxon>
        <taxon>Magnoliopsida</taxon>
        <taxon>Liliopsida</taxon>
        <taxon>Poales</taxon>
        <taxon>Poaceae</taxon>
        <taxon>PACMAD clade</taxon>
        <taxon>Arundinoideae</taxon>
        <taxon>Arundineae</taxon>
        <taxon>Arundo</taxon>
    </lineage>
</organism>